<evidence type="ECO:0000256" key="1">
    <source>
        <dbReference type="ARBA" id="ARBA00000141"/>
    </source>
</evidence>
<feature type="binding site" evidence="11">
    <location>
        <begin position="26"/>
        <end position="27"/>
    </location>
    <ligand>
        <name>D-ribulose 5-phosphate</name>
        <dbReference type="ChEBI" id="CHEBI:58121"/>
    </ligand>
</feature>
<keyword evidence="9 11" id="KW-0464">Manganese</keyword>
<keyword evidence="7 11" id="KW-0479">Metal-binding</keyword>
<accession>A0A8B5XY26</accession>
<proteinExistence type="inferred from homology"/>
<comment type="subunit">
    <text evidence="11 12">Homodimer.</text>
</comment>
<dbReference type="PANTHER" id="PTHR21327:SF18">
    <property type="entry name" value="3,4-DIHYDROXY-2-BUTANONE 4-PHOSPHATE SYNTHASE"/>
    <property type="match status" value="1"/>
</dbReference>
<evidence type="ECO:0000256" key="10">
    <source>
        <dbReference type="ARBA" id="ARBA00023239"/>
    </source>
</evidence>
<comment type="cofactor">
    <cofactor evidence="11 12">
        <name>Mg(2+)</name>
        <dbReference type="ChEBI" id="CHEBI:18420"/>
    </cofactor>
    <cofactor evidence="11 12">
        <name>Mn(2+)</name>
        <dbReference type="ChEBI" id="CHEBI:29035"/>
    </cofactor>
    <text evidence="11 12">Binds 2 divalent metal cations per subunit. Magnesium or manganese.</text>
</comment>
<name>A0A8B5XY26_9BACI</name>
<comment type="similarity">
    <text evidence="5">In the N-terminal section; belongs to the DHBP synthase family.</text>
</comment>
<dbReference type="GO" id="GO:0009231">
    <property type="term" value="P:riboflavin biosynthetic process"/>
    <property type="evidence" value="ECO:0007669"/>
    <property type="project" value="UniProtKB-UniRule"/>
</dbReference>
<dbReference type="NCBIfam" id="TIGR00506">
    <property type="entry name" value="ribB"/>
    <property type="match status" value="1"/>
</dbReference>
<dbReference type="EC" id="4.1.99.12" evidence="11 12"/>
<feature type="binding site" evidence="11">
    <location>
        <position position="27"/>
    </location>
    <ligand>
        <name>Mg(2+)</name>
        <dbReference type="ChEBI" id="CHEBI:18420"/>
        <label>2</label>
    </ligand>
</feature>
<comment type="function">
    <text evidence="3 11 12">Catalyzes the conversion of D-ribulose 5-phosphate to formate and 3,4-dihydroxy-2-butanone 4-phosphate.</text>
</comment>
<dbReference type="GO" id="GO:0005829">
    <property type="term" value="C:cytosol"/>
    <property type="evidence" value="ECO:0007669"/>
    <property type="project" value="TreeGrafter"/>
</dbReference>
<feature type="binding site" evidence="11">
    <location>
        <position position="31"/>
    </location>
    <ligand>
        <name>D-ribulose 5-phosphate</name>
        <dbReference type="ChEBI" id="CHEBI:58121"/>
    </ligand>
</feature>
<evidence type="ECO:0000256" key="3">
    <source>
        <dbReference type="ARBA" id="ARBA00002284"/>
    </source>
</evidence>
<dbReference type="SUPFAM" id="SSF55821">
    <property type="entry name" value="YrdC/RibB"/>
    <property type="match status" value="1"/>
</dbReference>
<evidence type="ECO:0000256" key="2">
    <source>
        <dbReference type="ARBA" id="ARBA00001936"/>
    </source>
</evidence>
<dbReference type="GO" id="GO:0000287">
    <property type="term" value="F:magnesium ion binding"/>
    <property type="evidence" value="ECO:0007669"/>
    <property type="project" value="UniProtKB-UniRule"/>
</dbReference>
<dbReference type="GO" id="GO:0030145">
    <property type="term" value="F:manganese ion binding"/>
    <property type="evidence" value="ECO:0007669"/>
    <property type="project" value="UniProtKB-UniRule"/>
</dbReference>
<dbReference type="HAMAP" id="MF_00180">
    <property type="entry name" value="RibB"/>
    <property type="match status" value="1"/>
</dbReference>
<feature type="site" description="Essential for catalytic activity" evidence="11">
    <location>
        <position position="162"/>
    </location>
</feature>
<feature type="binding site" evidence="11">
    <location>
        <position position="141"/>
    </location>
    <ligand>
        <name>Mg(2+)</name>
        <dbReference type="ChEBI" id="CHEBI:18420"/>
        <label>2</label>
    </ligand>
</feature>
<dbReference type="Gene3D" id="3.90.870.10">
    <property type="entry name" value="DHBP synthase"/>
    <property type="match status" value="1"/>
</dbReference>
<evidence type="ECO:0000256" key="5">
    <source>
        <dbReference type="ARBA" id="ARBA00005520"/>
    </source>
</evidence>
<evidence type="ECO:0000313" key="13">
    <source>
        <dbReference type="EMBL" id="TVX80070.1"/>
    </source>
</evidence>
<dbReference type="InterPro" id="IPR017945">
    <property type="entry name" value="DHBP_synth_RibB-like_a/b_dom"/>
</dbReference>
<dbReference type="EMBL" id="VNKI01000006">
    <property type="protein sequence ID" value="TVX80070.1"/>
    <property type="molecule type" value="Genomic_DNA"/>
</dbReference>
<keyword evidence="8 11" id="KW-0460">Magnesium</keyword>
<evidence type="ECO:0000313" key="14">
    <source>
        <dbReference type="Proteomes" id="UP000317770"/>
    </source>
</evidence>
<keyword evidence="10 11" id="KW-0456">Lyase</keyword>
<evidence type="ECO:0000256" key="9">
    <source>
        <dbReference type="ARBA" id="ARBA00023211"/>
    </source>
</evidence>
<comment type="cofactor">
    <cofactor evidence="2">
        <name>Mn(2+)</name>
        <dbReference type="ChEBI" id="CHEBI:29035"/>
    </cofactor>
</comment>
<protein>
    <recommendedName>
        <fullName evidence="11 12">3,4-dihydroxy-2-butanone 4-phosphate synthase</fullName>
        <shortName evidence="11 12">DHBP synthase</shortName>
        <ecNumber evidence="11 12">4.1.99.12</ecNumber>
    </recommendedName>
</protein>
<dbReference type="FunFam" id="3.90.870.10:FF:000001">
    <property type="entry name" value="Riboflavin biosynthesis protein RibBA"/>
    <property type="match status" value="1"/>
</dbReference>
<dbReference type="UniPathway" id="UPA00275">
    <property type="reaction ID" value="UER00399"/>
</dbReference>
<gene>
    <name evidence="11 13" type="primary">ribB</name>
    <name evidence="13" type="ORF">FQP34_13620</name>
</gene>
<sequence>MFHTIEEAIEDLKAGKVVIVSDDEDRENEGDFVVLAEKATPEAINFMATHGRGLICTTITEELAAKLKLHPMVGENTDHHGTAFTVSVDHKSTSTGISAFERSLTILELLNEDSVAEDFQRPGHTFPIVAKEGGVLRRAGHTEASVDLAKLCGAAPAGVICEIMNEDGSMARVSDLEVIADKFNLKFITIADLIRYLQQNDTIGKQELELNIPKA</sequence>
<comment type="caution">
    <text evidence="13">The sequence shown here is derived from an EMBL/GenBank/DDBJ whole genome shotgun (WGS) entry which is preliminary data.</text>
</comment>
<feature type="binding site" evidence="11">
    <location>
        <begin position="138"/>
        <end position="142"/>
    </location>
    <ligand>
        <name>D-ribulose 5-phosphate</name>
        <dbReference type="ChEBI" id="CHEBI:58121"/>
    </ligand>
</feature>
<evidence type="ECO:0000256" key="11">
    <source>
        <dbReference type="HAMAP-Rule" id="MF_00180"/>
    </source>
</evidence>
<evidence type="ECO:0000256" key="8">
    <source>
        <dbReference type="ARBA" id="ARBA00022842"/>
    </source>
</evidence>
<dbReference type="AlphaFoldDB" id="A0A8B5XY26"/>
<reference evidence="13 14" key="1">
    <citation type="submission" date="2019-07" db="EMBL/GenBank/DDBJ databases">
        <title>Genome assembly of Bacillus simplex strain GGC-P6A.</title>
        <authorList>
            <person name="Jennings M.E."/>
            <person name="Barton H.A."/>
        </authorList>
    </citation>
    <scope>NUCLEOTIDE SEQUENCE [LARGE SCALE GENOMIC DNA]</scope>
    <source>
        <strain evidence="13 14">GGC-P6A</strain>
    </source>
</reference>
<dbReference type="GO" id="GO:0003935">
    <property type="term" value="F:GTP cyclohydrolase II activity"/>
    <property type="evidence" value="ECO:0007669"/>
    <property type="project" value="TreeGrafter"/>
</dbReference>
<dbReference type="GO" id="GO:0008686">
    <property type="term" value="F:3,4-dihydroxy-2-butanone-4-phosphate synthase activity"/>
    <property type="evidence" value="ECO:0007669"/>
    <property type="project" value="UniProtKB-UniRule"/>
</dbReference>
<dbReference type="InterPro" id="IPR000422">
    <property type="entry name" value="DHBP_synthase_RibB"/>
</dbReference>
<keyword evidence="6 11" id="KW-0686">Riboflavin biosynthesis</keyword>
<comment type="similarity">
    <text evidence="11 12">Belongs to the DHBP synthase family.</text>
</comment>
<feature type="binding site" evidence="11">
    <location>
        <position position="27"/>
    </location>
    <ligand>
        <name>Mg(2+)</name>
        <dbReference type="ChEBI" id="CHEBI:18420"/>
        <label>1</label>
    </ligand>
</feature>
<comment type="pathway">
    <text evidence="4 11 12">Cofactor biosynthesis; riboflavin biosynthesis; 2-hydroxy-3-oxobutyl phosphate from D-ribulose 5-phosphate: step 1/1.</text>
</comment>
<comment type="catalytic activity">
    <reaction evidence="1 11 12">
        <text>D-ribulose 5-phosphate = (2S)-2-hydroxy-3-oxobutyl phosphate + formate + H(+)</text>
        <dbReference type="Rhea" id="RHEA:18457"/>
        <dbReference type="ChEBI" id="CHEBI:15378"/>
        <dbReference type="ChEBI" id="CHEBI:15740"/>
        <dbReference type="ChEBI" id="CHEBI:58121"/>
        <dbReference type="ChEBI" id="CHEBI:58830"/>
        <dbReference type="EC" id="4.1.99.12"/>
    </reaction>
</comment>
<evidence type="ECO:0000256" key="6">
    <source>
        <dbReference type="ARBA" id="ARBA00022619"/>
    </source>
</evidence>
<organism evidence="13 14">
    <name type="scientific">Peribacillus simplex</name>
    <dbReference type="NCBI Taxonomy" id="1478"/>
    <lineage>
        <taxon>Bacteria</taxon>
        <taxon>Bacillati</taxon>
        <taxon>Bacillota</taxon>
        <taxon>Bacilli</taxon>
        <taxon>Bacillales</taxon>
        <taxon>Bacillaceae</taxon>
        <taxon>Peribacillus</taxon>
    </lineage>
</organism>
<evidence type="ECO:0000256" key="12">
    <source>
        <dbReference type="RuleBase" id="RU003843"/>
    </source>
</evidence>
<evidence type="ECO:0000256" key="7">
    <source>
        <dbReference type="ARBA" id="ARBA00022723"/>
    </source>
</evidence>
<dbReference type="Proteomes" id="UP000317770">
    <property type="component" value="Unassembled WGS sequence"/>
</dbReference>
<dbReference type="PANTHER" id="PTHR21327">
    <property type="entry name" value="GTP CYCLOHYDROLASE II-RELATED"/>
    <property type="match status" value="1"/>
</dbReference>
<dbReference type="Pfam" id="PF00926">
    <property type="entry name" value="DHBP_synthase"/>
    <property type="match status" value="1"/>
</dbReference>
<evidence type="ECO:0000256" key="4">
    <source>
        <dbReference type="ARBA" id="ARBA00004904"/>
    </source>
</evidence>
<feature type="site" description="Essential for catalytic activity" evidence="11">
    <location>
        <position position="124"/>
    </location>
</feature>